<dbReference type="InterPro" id="IPR052396">
    <property type="entry name" value="Meiotic_Drive_Suppr_Kinase"/>
</dbReference>
<name>A0A4R0RQI2_9APHY</name>
<dbReference type="PANTHER" id="PTHR37171:SF1">
    <property type="entry name" value="SERINE_THREONINE-PROTEIN KINASE YRZF-RELATED"/>
    <property type="match status" value="1"/>
</dbReference>
<dbReference type="InterPro" id="IPR011009">
    <property type="entry name" value="Kinase-like_dom_sf"/>
</dbReference>
<protein>
    <recommendedName>
        <fullName evidence="3">Protein kinase domain-containing protein</fullName>
    </recommendedName>
</protein>
<dbReference type="OrthoDB" id="2751906at2759"/>
<evidence type="ECO:0008006" key="3">
    <source>
        <dbReference type="Google" id="ProtNLM"/>
    </source>
</evidence>
<evidence type="ECO:0000313" key="1">
    <source>
        <dbReference type="EMBL" id="TCD69453.1"/>
    </source>
</evidence>
<keyword evidence="2" id="KW-1185">Reference proteome</keyword>
<comment type="caution">
    <text evidence="1">The sequence shown here is derived from an EMBL/GenBank/DDBJ whole genome shotgun (WGS) entry which is preliminary data.</text>
</comment>
<reference evidence="1 2" key="1">
    <citation type="submission" date="2018-11" db="EMBL/GenBank/DDBJ databases">
        <title>Genome assembly of Steccherinum ochraceum LE-BIN_3174, the white-rot fungus of the Steccherinaceae family (The Residual Polyporoid clade, Polyporales, Basidiomycota).</title>
        <authorList>
            <person name="Fedorova T.V."/>
            <person name="Glazunova O.A."/>
            <person name="Landesman E.O."/>
            <person name="Moiseenko K.V."/>
            <person name="Psurtseva N.V."/>
            <person name="Savinova O.S."/>
            <person name="Shakhova N.V."/>
            <person name="Tyazhelova T.V."/>
            <person name="Vasina D.V."/>
        </authorList>
    </citation>
    <scope>NUCLEOTIDE SEQUENCE [LARGE SCALE GENOMIC DNA]</scope>
    <source>
        <strain evidence="1 2">LE-BIN_3174</strain>
    </source>
</reference>
<accession>A0A4R0RQI2</accession>
<dbReference type="AlphaFoldDB" id="A0A4R0RQI2"/>
<sequence>MTRAAFSLQFHDDQFVTDHRHHASFLKNYPTCGFWAAKGYPFHLESQPIQVKGILYCGDKSTVYLAECEGGMELALKFASEDDVLREAAAYDALEPIQGTVIPRLYGMLYARRPDKRRVFCLVMERFGNRVTSSFRDLPRPELAKVLNKLAEAHRGGLYHLDFAERNVVEKDGDYRLIDLRHAKPHSGCGWTYDFEKNIEDCTVDDADPSIQCHGLKAQADELEFWDYGYVHLCKFYSVPKSDKLPPQKVVDQLHTCLGISMTNYLSDHRRELAIKYFEEIKRRMDAGQTVEELVRLCDVITYDVHLQWHKEKNIPFHPSAVWDLSERRGSSHTSF</sequence>
<gene>
    <name evidence="1" type="ORF">EIP91_007579</name>
</gene>
<proteinExistence type="predicted"/>
<dbReference type="Proteomes" id="UP000292702">
    <property type="component" value="Unassembled WGS sequence"/>
</dbReference>
<dbReference type="SUPFAM" id="SSF56112">
    <property type="entry name" value="Protein kinase-like (PK-like)"/>
    <property type="match status" value="1"/>
</dbReference>
<organism evidence="1 2">
    <name type="scientific">Steccherinum ochraceum</name>
    <dbReference type="NCBI Taxonomy" id="92696"/>
    <lineage>
        <taxon>Eukaryota</taxon>
        <taxon>Fungi</taxon>
        <taxon>Dikarya</taxon>
        <taxon>Basidiomycota</taxon>
        <taxon>Agaricomycotina</taxon>
        <taxon>Agaricomycetes</taxon>
        <taxon>Polyporales</taxon>
        <taxon>Steccherinaceae</taxon>
        <taxon>Steccherinum</taxon>
    </lineage>
</organism>
<dbReference type="EMBL" id="RWJN01000041">
    <property type="protein sequence ID" value="TCD69453.1"/>
    <property type="molecule type" value="Genomic_DNA"/>
</dbReference>
<evidence type="ECO:0000313" key="2">
    <source>
        <dbReference type="Proteomes" id="UP000292702"/>
    </source>
</evidence>
<dbReference type="PANTHER" id="PTHR37171">
    <property type="entry name" value="SERINE/THREONINE-PROTEIN KINASE YRZF-RELATED"/>
    <property type="match status" value="1"/>
</dbReference>